<evidence type="ECO:0000313" key="3">
    <source>
        <dbReference type="Proteomes" id="UP000198635"/>
    </source>
</evidence>
<name>A0A1I3MS13_9BACT</name>
<dbReference type="PANTHER" id="PTHR43591">
    <property type="entry name" value="METHYLTRANSFERASE"/>
    <property type="match status" value="1"/>
</dbReference>
<dbReference type="CDD" id="cd02440">
    <property type="entry name" value="AdoMet_MTases"/>
    <property type="match status" value="1"/>
</dbReference>
<feature type="domain" description="Methyltransferase type 11" evidence="1">
    <location>
        <begin position="46"/>
        <end position="133"/>
    </location>
</feature>
<keyword evidence="2" id="KW-0489">Methyltransferase</keyword>
<evidence type="ECO:0000259" key="1">
    <source>
        <dbReference type="Pfam" id="PF08241"/>
    </source>
</evidence>
<reference evidence="3" key="1">
    <citation type="submission" date="2016-10" db="EMBL/GenBank/DDBJ databases">
        <authorList>
            <person name="Varghese N."/>
            <person name="Submissions S."/>
        </authorList>
    </citation>
    <scope>NUCLEOTIDE SEQUENCE [LARGE SCALE GENOMIC DNA]</scope>
    <source>
        <strain evidence="3">DSM 5918</strain>
    </source>
</reference>
<dbReference type="Pfam" id="PF08241">
    <property type="entry name" value="Methyltransf_11"/>
    <property type="match status" value="1"/>
</dbReference>
<dbReference type="Proteomes" id="UP000198635">
    <property type="component" value="Unassembled WGS sequence"/>
</dbReference>
<keyword evidence="2" id="KW-0808">Transferase</keyword>
<dbReference type="SUPFAM" id="SSF53335">
    <property type="entry name" value="S-adenosyl-L-methionine-dependent methyltransferases"/>
    <property type="match status" value="1"/>
</dbReference>
<sequence>MRWNRESAVRYDKWAGTVRGSFALQQEKKLLQGVIAPWPRRKQKLLDIGCGTGMFLEFFWSCGFDLTGMDKSPDMLARAREKIGHRADLHLGSAEHLPFEDREFDYASLMTVFEFVEDPALALREAARVARKGLLICFLNRMSLYGLSVRLEKRKSSLGEARWFTWPEMRALIQKNLSPGGIEARSILLGPPCTWNSAPVIRYLNSTPAFPWMGAFTAVRVDLTAPRAQTPLMAWNTEPTT</sequence>
<accession>A0A1I3MS13</accession>
<organism evidence="2 3">
    <name type="scientific">Desulfomicrobium apsheronum</name>
    <dbReference type="NCBI Taxonomy" id="52560"/>
    <lineage>
        <taxon>Bacteria</taxon>
        <taxon>Pseudomonadati</taxon>
        <taxon>Thermodesulfobacteriota</taxon>
        <taxon>Desulfovibrionia</taxon>
        <taxon>Desulfovibrionales</taxon>
        <taxon>Desulfomicrobiaceae</taxon>
        <taxon>Desulfomicrobium</taxon>
    </lineage>
</organism>
<dbReference type="GO" id="GO:0008757">
    <property type="term" value="F:S-adenosylmethionine-dependent methyltransferase activity"/>
    <property type="evidence" value="ECO:0007669"/>
    <property type="project" value="InterPro"/>
</dbReference>
<dbReference type="Gene3D" id="3.40.50.150">
    <property type="entry name" value="Vaccinia Virus protein VP39"/>
    <property type="match status" value="1"/>
</dbReference>
<dbReference type="PANTHER" id="PTHR43591:SF110">
    <property type="entry name" value="RHODANESE DOMAIN-CONTAINING PROTEIN"/>
    <property type="match status" value="1"/>
</dbReference>
<keyword evidence="3" id="KW-1185">Reference proteome</keyword>
<protein>
    <submittedName>
        <fullName evidence="2">Methyltransferase domain-containing protein</fullName>
    </submittedName>
</protein>
<dbReference type="InterPro" id="IPR029063">
    <property type="entry name" value="SAM-dependent_MTases_sf"/>
</dbReference>
<dbReference type="GO" id="GO:0032259">
    <property type="term" value="P:methylation"/>
    <property type="evidence" value="ECO:0007669"/>
    <property type="project" value="UniProtKB-KW"/>
</dbReference>
<dbReference type="STRING" id="52560.SAMN04488082_10159"/>
<gene>
    <name evidence="2" type="ORF">SAMN04488082_10159</name>
</gene>
<dbReference type="AlphaFoldDB" id="A0A1I3MS13"/>
<dbReference type="RefSeq" id="WP_092372159.1">
    <property type="nucleotide sequence ID" value="NZ_FORX01000001.1"/>
</dbReference>
<proteinExistence type="predicted"/>
<dbReference type="InterPro" id="IPR013216">
    <property type="entry name" value="Methyltransf_11"/>
</dbReference>
<dbReference type="OrthoDB" id="9782767at2"/>
<dbReference type="EMBL" id="FORX01000001">
    <property type="protein sequence ID" value="SFI99767.1"/>
    <property type="molecule type" value="Genomic_DNA"/>
</dbReference>
<evidence type="ECO:0000313" key="2">
    <source>
        <dbReference type="EMBL" id="SFI99767.1"/>
    </source>
</evidence>